<dbReference type="InterPro" id="IPR036390">
    <property type="entry name" value="WH_DNA-bd_sf"/>
</dbReference>
<dbReference type="PRINTS" id="PR00056">
    <property type="entry name" value="HSFDOMAIN"/>
</dbReference>
<dbReference type="InterPro" id="IPR000232">
    <property type="entry name" value="HSF_DNA-bd"/>
</dbReference>
<dbReference type="SUPFAM" id="SSF46785">
    <property type="entry name" value="Winged helix' DNA-binding domain"/>
    <property type="match status" value="1"/>
</dbReference>
<evidence type="ECO:0000256" key="8">
    <source>
        <dbReference type="ARBA" id="ARBA00023163"/>
    </source>
</evidence>
<sequence>MDQTNIGFKRGALEMEEGAPNLEKVEALNVKEERVIFLDEDDPFGNVTGNFSSEFCDVPKPLEGLHEVGPPPFLKKTFEMVDDPQTDSIISWSSTSTSFVVWDPHKFSRDLLPKHFKHNNFSSFVRQLNTYRFRKIDSDRWEFANEEFQKGKKHLLKNIKRRKQHSQILQNQGGAGQNWLESAKYGSETELQKLRNDQNTLKLELLRLKQQQVNTENYLATVKERLRTTESRQKYMAIFMAKAFKNPLFVQYFIEKMKQKKAQGLGDVSKKRRLAGGSIQGNGNILNATGKEEVDDKNLQAQEELTTVDSEIQTLFSPDQESAGSPLQEQLNRASSVTSEMGSENFILWEKLMEDNMIYEGESETAKYQSEIVLELENLIAKPPNWSVKMKDLVEQANYPGLIA</sequence>
<dbReference type="SMART" id="SM00415">
    <property type="entry name" value="HSF"/>
    <property type="match status" value="1"/>
</dbReference>
<proteinExistence type="inferred from homology"/>
<gene>
    <name evidence="14" type="ORF">ACH5RR_004053</name>
</gene>
<keyword evidence="8" id="KW-0804">Transcription</keyword>
<keyword evidence="7" id="KW-0010">Activator</keyword>
<dbReference type="PANTHER" id="PTHR10015">
    <property type="entry name" value="HEAT SHOCK TRANSCRIPTION FACTOR"/>
    <property type="match status" value="1"/>
</dbReference>
<dbReference type="Gene3D" id="1.10.10.10">
    <property type="entry name" value="Winged helix-like DNA-binding domain superfamily/Winged helix DNA-binding domain"/>
    <property type="match status" value="1"/>
</dbReference>
<evidence type="ECO:0000256" key="9">
    <source>
        <dbReference type="ARBA" id="ARBA00023242"/>
    </source>
</evidence>
<keyword evidence="3" id="KW-0597">Phosphoprotein</keyword>
<evidence type="ECO:0000256" key="2">
    <source>
        <dbReference type="ARBA" id="ARBA00006403"/>
    </source>
</evidence>
<comment type="caution">
    <text evidence="14">The sequence shown here is derived from an EMBL/GenBank/DDBJ whole genome shotgun (WGS) entry which is preliminary data.</text>
</comment>
<evidence type="ECO:0000259" key="13">
    <source>
        <dbReference type="PROSITE" id="PS00434"/>
    </source>
</evidence>
<dbReference type="PANTHER" id="PTHR10015:SF448">
    <property type="entry name" value="HEAT STRESS TRANSCRIPTION FACTOR A-7A-LIKE"/>
    <property type="match status" value="1"/>
</dbReference>
<evidence type="ECO:0000313" key="14">
    <source>
        <dbReference type="EMBL" id="KAL3535592.1"/>
    </source>
</evidence>
<dbReference type="GO" id="GO:0005634">
    <property type="term" value="C:nucleus"/>
    <property type="evidence" value="ECO:0007669"/>
    <property type="project" value="UniProtKB-SubCell"/>
</dbReference>
<evidence type="ECO:0000256" key="11">
    <source>
        <dbReference type="ARBA" id="ARBA00081483"/>
    </source>
</evidence>
<evidence type="ECO:0000256" key="5">
    <source>
        <dbReference type="ARBA" id="ARBA00023016"/>
    </source>
</evidence>
<dbReference type="AlphaFoldDB" id="A0ABD3AWK9"/>
<comment type="similarity">
    <text evidence="2 12">Belongs to the HSF family.</text>
</comment>
<evidence type="ECO:0000313" key="15">
    <source>
        <dbReference type="Proteomes" id="UP001630127"/>
    </source>
</evidence>
<evidence type="ECO:0000256" key="7">
    <source>
        <dbReference type="ARBA" id="ARBA00023159"/>
    </source>
</evidence>
<protein>
    <recommendedName>
        <fullName evidence="11">Heat stress transcription factor</fullName>
    </recommendedName>
</protein>
<evidence type="ECO:0000256" key="10">
    <source>
        <dbReference type="ARBA" id="ARBA00055747"/>
    </source>
</evidence>
<keyword evidence="5" id="KW-0346">Stress response</keyword>
<name>A0ABD3AWK9_9GENT</name>
<accession>A0ABD3AWK9</accession>
<evidence type="ECO:0000256" key="1">
    <source>
        <dbReference type="ARBA" id="ARBA00004123"/>
    </source>
</evidence>
<keyword evidence="6" id="KW-0238">DNA-binding</keyword>
<evidence type="ECO:0000256" key="12">
    <source>
        <dbReference type="RuleBase" id="RU004020"/>
    </source>
</evidence>
<dbReference type="FunFam" id="1.10.10.10:FF:000057">
    <property type="entry name" value="Heat shock transcription factor 1"/>
    <property type="match status" value="1"/>
</dbReference>
<feature type="domain" description="HSF-type DNA-binding" evidence="13">
    <location>
        <begin position="112"/>
        <end position="136"/>
    </location>
</feature>
<keyword evidence="15" id="KW-1185">Reference proteome</keyword>
<dbReference type="GO" id="GO:0003677">
    <property type="term" value="F:DNA binding"/>
    <property type="evidence" value="ECO:0007669"/>
    <property type="project" value="UniProtKB-KW"/>
</dbReference>
<evidence type="ECO:0000256" key="4">
    <source>
        <dbReference type="ARBA" id="ARBA00023015"/>
    </source>
</evidence>
<comment type="subcellular location">
    <subcellularLocation>
        <location evidence="1">Nucleus</location>
    </subcellularLocation>
</comment>
<comment type="function">
    <text evidence="10">DNA-binding protein that specifically binds heat shock promoter elements (HSE) and activates transcription.</text>
</comment>
<dbReference type="PROSITE" id="PS00434">
    <property type="entry name" value="HSF_DOMAIN"/>
    <property type="match status" value="1"/>
</dbReference>
<dbReference type="Pfam" id="PF00447">
    <property type="entry name" value="HSF_DNA-bind"/>
    <property type="match status" value="1"/>
</dbReference>
<evidence type="ECO:0000256" key="3">
    <source>
        <dbReference type="ARBA" id="ARBA00022553"/>
    </source>
</evidence>
<dbReference type="EMBL" id="JBJUIK010000002">
    <property type="protein sequence ID" value="KAL3535592.1"/>
    <property type="molecule type" value="Genomic_DNA"/>
</dbReference>
<evidence type="ECO:0000256" key="6">
    <source>
        <dbReference type="ARBA" id="ARBA00023125"/>
    </source>
</evidence>
<reference evidence="14 15" key="1">
    <citation type="submission" date="2024-11" db="EMBL/GenBank/DDBJ databases">
        <title>A near-complete genome assembly of Cinchona calisaya.</title>
        <authorList>
            <person name="Lian D.C."/>
            <person name="Zhao X.W."/>
            <person name="Wei L."/>
        </authorList>
    </citation>
    <scope>NUCLEOTIDE SEQUENCE [LARGE SCALE GENOMIC DNA]</scope>
    <source>
        <tissue evidence="14">Nenye</tissue>
    </source>
</reference>
<keyword evidence="4" id="KW-0805">Transcription regulation</keyword>
<keyword evidence="9" id="KW-0539">Nucleus</keyword>
<dbReference type="InterPro" id="IPR036388">
    <property type="entry name" value="WH-like_DNA-bd_sf"/>
</dbReference>
<dbReference type="Proteomes" id="UP001630127">
    <property type="component" value="Unassembled WGS sequence"/>
</dbReference>
<organism evidence="14 15">
    <name type="scientific">Cinchona calisaya</name>
    <dbReference type="NCBI Taxonomy" id="153742"/>
    <lineage>
        <taxon>Eukaryota</taxon>
        <taxon>Viridiplantae</taxon>
        <taxon>Streptophyta</taxon>
        <taxon>Embryophyta</taxon>
        <taxon>Tracheophyta</taxon>
        <taxon>Spermatophyta</taxon>
        <taxon>Magnoliopsida</taxon>
        <taxon>eudicotyledons</taxon>
        <taxon>Gunneridae</taxon>
        <taxon>Pentapetalae</taxon>
        <taxon>asterids</taxon>
        <taxon>lamiids</taxon>
        <taxon>Gentianales</taxon>
        <taxon>Rubiaceae</taxon>
        <taxon>Cinchonoideae</taxon>
        <taxon>Cinchoneae</taxon>
        <taxon>Cinchona</taxon>
    </lineage>
</organism>